<feature type="compositionally biased region" description="Basic and acidic residues" evidence="3">
    <location>
        <begin position="98"/>
        <end position="111"/>
    </location>
</feature>
<proteinExistence type="predicted"/>
<dbReference type="InterPro" id="IPR016135">
    <property type="entry name" value="UBQ-conjugating_enzyme/RWD"/>
</dbReference>
<keyword evidence="2" id="KW-0833">Ubl conjugation pathway</keyword>
<evidence type="ECO:0000313" key="6">
    <source>
        <dbReference type="Proteomes" id="UP001437256"/>
    </source>
</evidence>
<feature type="domain" description="UBC core" evidence="4">
    <location>
        <begin position="585"/>
        <end position="745"/>
    </location>
</feature>
<feature type="region of interest" description="Disordered" evidence="3">
    <location>
        <begin position="1"/>
        <end position="65"/>
    </location>
</feature>
<dbReference type="EMBL" id="JBBXMP010000103">
    <property type="protein sequence ID" value="KAL0062516.1"/>
    <property type="molecule type" value="Genomic_DNA"/>
</dbReference>
<gene>
    <name evidence="5" type="ORF">AAF712_010650</name>
</gene>
<dbReference type="PANTHER" id="PTHR46116">
    <property type="entry name" value="(E3-INDEPENDENT) E2 UBIQUITIN-CONJUGATING ENZYME"/>
    <property type="match status" value="1"/>
</dbReference>
<evidence type="ECO:0000256" key="2">
    <source>
        <dbReference type="ARBA" id="ARBA00022786"/>
    </source>
</evidence>
<protein>
    <recommendedName>
        <fullName evidence="4">UBC core domain-containing protein</fullName>
    </recommendedName>
</protein>
<feature type="compositionally biased region" description="Gly residues" evidence="3">
    <location>
        <begin position="297"/>
        <end position="310"/>
    </location>
</feature>
<dbReference type="SMART" id="SM00212">
    <property type="entry name" value="UBCc"/>
    <property type="match status" value="1"/>
</dbReference>
<evidence type="ECO:0000256" key="3">
    <source>
        <dbReference type="SAM" id="MobiDB-lite"/>
    </source>
</evidence>
<evidence type="ECO:0000256" key="1">
    <source>
        <dbReference type="ARBA" id="ARBA00022679"/>
    </source>
</evidence>
<feature type="non-terminal residue" evidence="5">
    <location>
        <position position="830"/>
    </location>
</feature>
<dbReference type="InterPro" id="IPR000608">
    <property type="entry name" value="UBC"/>
</dbReference>
<dbReference type="Pfam" id="PF00179">
    <property type="entry name" value="UQ_con"/>
    <property type="match status" value="1"/>
</dbReference>
<feature type="region of interest" description="Disordered" evidence="3">
    <location>
        <begin position="281"/>
        <end position="327"/>
    </location>
</feature>
<feature type="compositionally biased region" description="Low complexity" evidence="3">
    <location>
        <begin position="311"/>
        <end position="320"/>
    </location>
</feature>
<feature type="compositionally biased region" description="Acidic residues" evidence="3">
    <location>
        <begin position="56"/>
        <end position="65"/>
    </location>
</feature>
<organism evidence="5 6">
    <name type="scientific">Marasmius tenuissimus</name>
    <dbReference type="NCBI Taxonomy" id="585030"/>
    <lineage>
        <taxon>Eukaryota</taxon>
        <taxon>Fungi</taxon>
        <taxon>Dikarya</taxon>
        <taxon>Basidiomycota</taxon>
        <taxon>Agaricomycotina</taxon>
        <taxon>Agaricomycetes</taxon>
        <taxon>Agaricomycetidae</taxon>
        <taxon>Agaricales</taxon>
        <taxon>Marasmiineae</taxon>
        <taxon>Marasmiaceae</taxon>
        <taxon>Marasmius</taxon>
    </lineage>
</organism>
<feature type="compositionally biased region" description="Polar residues" evidence="3">
    <location>
        <begin position="86"/>
        <end position="97"/>
    </location>
</feature>
<evidence type="ECO:0000313" key="5">
    <source>
        <dbReference type="EMBL" id="KAL0062516.1"/>
    </source>
</evidence>
<dbReference type="Gene3D" id="3.10.110.10">
    <property type="entry name" value="Ubiquitin Conjugating Enzyme"/>
    <property type="match status" value="1"/>
</dbReference>
<dbReference type="SUPFAM" id="SSF54495">
    <property type="entry name" value="UBC-like"/>
    <property type="match status" value="1"/>
</dbReference>
<evidence type="ECO:0000259" key="4">
    <source>
        <dbReference type="PROSITE" id="PS50127"/>
    </source>
</evidence>
<keyword evidence="1" id="KW-0808">Transferase</keyword>
<dbReference type="CDD" id="cd23810">
    <property type="entry name" value="UBCc_BIRC6"/>
    <property type="match status" value="1"/>
</dbReference>
<dbReference type="PROSITE" id="PS50127">
    <property type="entry name" value="UBC_2"/>
    <property type="match status" value="1"/>
</dbReference>
<keyword evidence="6" id="KW-1185">Reference proteome</keyword>
<dbReference type="Proteomes" id="UP001437256">
    <property type="component" value="Unassembled WGS sequence"/>
</dbReference>
<comment type="caution">
    <text evidence="5">The sequence shown here is derived from an EMBL/GenBank/DDBJ whole genome shotgun (WGS) entry which is preliminary data.</text>
</comment>
<dbReference type="PANTHER" id="PTHR46116:SF39">
    <property type="entry name" value="BACULOVIRAL IAP REPEAT-CONTAINING PROTEIN 6"/>
    <property type="match status" value="1"/>
</dbReference>
<accession>A0ABR2ZLR0</accession>
<feature type="compositionally biased region" description="Polar residues" evidence="3">
    <location>
        <begin position="38"/>
        <end position="48"/>
    </location>
</feature>
<feature type="region of interest" description="Disordered" evidence="3">
    <location>
        <begin position="77"/>
        <end position="167"/>
    </location>
</feature>
<name>A0ABR2ZLR0_9AGAR</name>
<reference evidence="5 6" key="1">
    <citation type="submission" date="2024-05" db="EMBL/GenBank/DDBJ databases">
        <title>A draft genome resource for the thread blight pathogen Marasmius tenuissimus strain MS-2.</title>
        <authorList>
            <person name="Yulfo-Soto G.E."/>
            <person name="Baruah I.K."/>
            <person name="Amoako-Attah I."/>
            <person name="Bukari Y."/>
            <person name="Meinhardt L.W."/>
            <person name="Bailey B.A."/>
            <person name="Cohen S.P."/>
        </authorList>
    </citation>
    <scope>NUCLEOTIDE SEQUENCE [LARGE SCALE GENOMIC DNA]</scope>
    <source>
        <strain evidence="5 6">MS-2</strain>
    </source>
</reference>
<sequence>MARPRNKRQTPPEASTSDISSKRPKIVIDEEDIIDLTLDNSPNDTSPKANPIQVIDDSEEEDEEMKDILAQIAAQEESEKLAKQLQAGTSTSCNGESSNRESDEEMARRLAAEWAANDAEMDSKESAGTDATEPIQPIQVHENGNTIPDGNDDFGSPPDHDLKPQDPLFTGERPCTKCGAMVPSPRGYVVLFKGGDGPIPPSLSHLLHAPCSSCKTNHCRGCFKAVPCSFSCKGTPNSRSKNKVCAVNSCCAEGRAIAIFECLGGFDWQYLGEQETSATRVQTAAEARSSKADNSVGPGGTGYGTGGRGGSKPSRGPGSRTQKRAETLSKHWDQIVSRAFRILADLLPRQHADDAEVFDMLPHSSIGNLIALSCVPEYLVSLLRNDSVSEWCQRSEVYHAMLALLRRLAECELTIQVLVKPRWEQKKPGGITNWMWGEAEVVWNRDSDGHVEMGPPLFDHFRKLVKQCESFLAGAFQTDAAEGDEAGDEDTVEAASLCGDMIAVRDDLVRAMSILGIASDKSWKGKGKAKERGRSVEDEYRSACEKLAFKHTEFGNYAEGDGRLSNVYSYAADLANSQAATRVPKDRFHLIKELATMATSLPEGIFVRVDETRNDAIKAMIAGPPSTPYAGGLFEFDIFLPMTYPTAPPLVKLRTTGGGSVRFNPNLYNCGKVCLSLLGTWPGSADEQWKPRKSTLLQVLISIQSMILVEAPYFNEPGYGKVDLKNQSSINYNLNIQAQTTRWAIVDWMKDQHQIGMWADVIAAHFLVKKDEIRAQLNEWRSGNPNIKNYVSTPGHIHRGNWGGGSVQVVEGDGLSVKSAIAAMKGKTNT</sequence>